<sequence>MAYKAIIAGASGLIGSNLLTMLLQHPEYDEVLVLTRRQLPVEHKKLIQAVIDFNDLDRYSNLINGHVLFCALGTTQKQTPDRIQYRQIDHDYPVKLAQLAAKNGVNEYHLISAIGANSASSNYYLKTKGDAELDVKAAGVKSTYIYQPSFLEGDRDEPRLGEKIANVVFAVLNPLLIGGLKKYKSIKAETVARAMLNQSLTNDNGVFVYTTEKIKQLA</sequence>
<evidence type="ECO:0000313" key="2">
    <source>
        <dbReference type="EMBL" id="MCD8741505.1"/>
    </source>
</evidence>
<dbReference type="InterPro" id="IPR016040">
    <property type="entry name" value="NAD(P)-bd_dom"/>
</dbReference>
<dbReference type="Gene3D" id="3.40.50.720">
    <property type="entry name" value="NAD(P)-binding Rossmann-like Domain"/>
    <property type="match status" value="1"/>
</dbReference>
<dbReference type="EMBL" id="JAJPWV010000003">
    <property type="protein sequence ID" value="MCD8741505.1"/>
    <property type="molecule type" value="Genomic_DNA"/>
</dbReference>
<accession>A0ABS8U2Z0</accession>
<dbReference type="InterPro" id="IPR036291">
    <property type="entry name" value="NAD(P)-bd_dom_sf"/>
</dbReference>
<feature type="domain" description="NAD(P)-binding" evidence="1">
    <location>
        <begin position="9"/>
        <end position="163"/>
    </location>
</feature>
<keyword evidence="3" id="KW-1185">Reference proteome</keyword>
<name>A0ABS8U2Z0_9SPHI</name>
<gene>
    <name evidence="2" type="ORF">LT679_12895</name>
</gene>
<reference evidence="2 3" key="1">
    <citation type="submission" date="2021-12" db="EMBL/GenBank/DDBJ databases">
        <title>Mucilaginibacter roseus genome.</title>
        <authorList>
            <person name="Ferreira J.R."/>
            <person name="Newman J.D."/>
        </authorList>
    </citation>
    <scope>NUCLEOTIDE SEQUENCE [LARGE SCALE GENOMIC DNA]</scope>
    <source>
        <strain evidence="2 3">LMG 28454</strain>
    </source>
</reference>
<dbReference type="Proteomes" id="UP001199919">
    <property type="component" value="Unassembled WGS sequence"/>
</dbReference>
<evidence type="ECO:0000313" key="3">
    <source>
        <dbReference type="Proteomes" id="UP001199919"/>
    </source>
</evidence>
<evidence type="ECO:0000259" key="1">
    <source>
        <dbReference type="Pfam" id="PF13460"/>
    </source>
</evidence>
<dbReference type="PANTHER" id="PTHR14097:SF7">
    <property type="entry name" value="OXIDOREDUCTASE HTATIP2"/>
    <property type="match status" value="1"/>
</dbReference>
<dbReference type="SUPFAM" id="SSF51735">
    <property type="entry name" value="NAD(P)-binding Rossmann-fold domains"/>
    <property type="match status" value="1"/>
</dbReference>
<organism evidence="2 3">
    <name type="scientific">Mucilaginibacter roseus</name>
    <dbReference type="NCBI Taxonomy" id="1528868"/>
    <lineage>
        <taxon>Bacteria</taxon>
        <taxon>Pseudomonadati</taxon>
        <taxon>Bacteroidota</taxon>
        <taxon>Sphingobacteriia</taxon>
        <taxon>Sphingobacteriales</taxon>
        <taxon>Sphingobacteriaceae</taxon>
        <taxon>Mucilaginibacter</taxon>
    </lineage>
</organism>
<dbReference type="PANTHER" id="PTHR14097">
    <property type="entry name" value="OXIDOREDUCTASE HTATIP2"/>
    <property type="match status" value="1"/>
</dbReference>
<dbReference type="Pfam" id="PF13460">
    <property type="entry name" value="NAD_binding_10"/>
    <property type="match status" value="1"/>
</dbReference>
<comment type="caution">
    <text evidence="2">The sequence shown here is derived from an EMBL/GenBank/DDBJ whole genome shotgun (WGS) entry which is preliminary data.</text>
</comment>
<protein>
    <submittedName>
        <fullName evidence="2">NAD(P)H-binding protein</fullName>
    </submittedName>
</protein>
<dbReference type="RefSeq" id="WP_232178005.1">
    <property type="nucleotide sequence ID" value="NZ_JAJPWV010000003.1"/>
</dbReference>
<proteinExistence type="predicted"/>